<reference evidence="1 2" key="1">
    <citation type="submission" date="2017-07" db="EMBL/GenBank/DDBJ databases">
        <title>Leptospira spp. isolated from tropical soils.</title>
        <authorList>
            <person name="Thibeaux R."/>
            <person name="Iraola G."/>
            <person name="Ferres I."/>
            <person name="Bierque E."/>
            <person name="Girault D."/>
            <person name="Soupe-Gilbert M.-E."/>
            <person name="Picardeau M."/>
            <person name="Goarant C."/>
        </authorList>
    </citation>
    <scope>NUCLEOTIDE SEQUENCE [LARGE SCALE GENOMIC DNA]</scope>
    <source>
        <strain evidence="1 2">ES4-C-A1</strain>
    </source>
</reference>
<evidence type="ECO:0000313" key="1">
    <source>
        <dbReference type="EMBL" id="PJZ78786.1"/>
    </source>
</evidence>
<accession>A0A2N0A375</accession>
<evidence type="ECO:0008006" key="3">
    <source>
        <dbReference type="Google" id="ProtNLM"/>
    </source>
</evidence>
<proteinExistence type="predicted"/>
<dbReference type="Gene3D" id="1.10.30.50">
    <property type="match status" value="1"/>
</dbReference>
<evidence type="ECO:0000313" key="2">
    <source>
        <dbReference type="Proteomes" id="UP000231843"/>
    </source>
</evidence>
<sequence length="111" mass="12839">MIDSKQKKPEPKGSEFKFRKQEFDILRKKQNNKCYATGRELNSANMNGSHIIPIRKGGEHIFDNTCLVVEEIRDIKRKLTDKELVEISADVIRTLGNKYGYKVSTNKKNPK</sequence>
<dbReference type="EMBL" id="NPEA01000001">
    <property type="protein sequence ID" value="PJZ78786.1"/>
    <property type="molecule type" value="Genomic_DNA"/>
</dbReference>
<dbReference type="OrthoDB" id="336037at2"/>
<organism evidence="1 2">
    <name type="scientific">Leptospira neocaledonica</name>
    <dbReference type="NCBI Taxonomy" id="2023192"/>
    <lineage>
        <taxon>Bacteria</taxon>
        <taxon>Pseudomonadati</taxon>
        <taxon>Spirochaetota</taxon>
        <taxon>Spirochaetia</taxon>
        <taxon>Leptospirales</taxon>
        <taxon>Leptospiraceae</taxon>
        <taxon>Leptospira</taxon>
    </lineage>
</organism>
<dbReference type="RefSeq" id="WP_100766690.1">
    <property type="nucleotide sequence ID" value="NZ_NPEA01000001.1"/>
</dbReference>
<gene>
    <name evidence="1" type="ORF">CH365_00710</name>
</gene>
<name>A0A2N0A375_9LEPT</name>
<dbReference type="AlphaFoldDB" id="A0A2N0A375"/>
<dbReference type="Proteomes" id="UP000231843">
    <property type="component" value="Unassembled WGS sequence"/>
</dbReference>
<protein>
    <recommendedName>
        <fullName evidence="3">HNH nuclease domain-containing protein</fullName>
    </recommendedName>
</protein>
<comment type="caution">
    <text evidence="1">The sequence shown here is derived from an EMBL/GenBank/DDBJ whole genome shotgun (WGS) entry which is preliminary data.</text>
</comment>
<keyword evidence="2" id="KW-1185">Reference proteome</keyword>